<keyword evidence="7" id="KW-0472">Membrane</keyword>
<dbReference type="EMBL" id="AZFQ01000053">
    <property type="protein sequence ID" value="KRL97134.1"/>
    <property type="molecule type" value="Genomic_DNA"/>
</dbReference>
<evidence type="ECO:0000259" key="8">
    <source>
        <dbReference type="Pfam" id="PF00251"/>
    </source>
</evidence>
<keyword evidence="2" id="KW-0732">Signal</keyword>
<dbReference type="PANTHER" id="PTHR42800:SF1">
    <property type="entry name" value="EXOINULINASE INUD (AFU_ORTHOLOGUE AFUA_5G00480)"/>
    <property type="match status" value="1"/>
</dbReference>
<accession>A0A0R1UVU7</accession>
<reference evidence="13 14" key="1">
    <citation type="journal article" date="2015" name="Genome Announc.">
        <title>Expanding the biotechnology potential of lactobacilli through comparative genomics of 213 strains and associated genera.</title>
        <authorList>
            <person name="Sun Z."/>
            <person name="Harris H.M."/>
            <person name="McCann A."/>
            <person name="Guo C."/>
            <person name="Argimon S."/>
            <person name="Zhang W."/>
            <person name="Yang X."/>
            <person name="Jeffery I.B."/>
            <person name="Cooney J.C."/>
            <person name="Kagawa T.F."/>
            <person name="Liu W."/>
            <person name="Song Y."/>
            <person name="Salvetti E."/>
            <person name="Wrobel A."/>
            <person name="Rasinkangas P."/>
            <person name="Parkhill J."/>
            <person name="Rea M.C."/>
            <person name="O'Sullivan O."/>
            <person name="Ritari J."/>
            <person name="Douillard F.P."/>
            <person name="Paul Ross R."/>
            <person name="Yang R."/>
            <person name="Briner A.E."/>
            <person name="Felis G.E."/>
            <person name="de Vos W.M."/>
            <person name="Barrangou R."/>
            <person name="Klaenhammer T.R."/>
            <person name="Caufield P.W."/>
            <person name="Cui Y."/>
            <person name="Zhang H."/>
            <person name="O'Toole P.W."/>
        </authorList>
    </citation>
    <scope>NUCLEOTIDE SEQUENCE [LARGE SCALE GENOMIC DNA]</scope>
    <source>
        <strain evidence="13 14">DSM 16230</strain>
    </source>
</reference>
<dbReference type="InterPro" id="IPR013320">
    <property type="entry name" value="ConA-like_dom_sf"/>
</dbReference>
<dbReference type="InterPro" id="IPR018053">
    <property type="entry name" value="Glyco_hydro_32_AS"/>
</dbReference>
<dbReference type="InterPro" id="IPR013148">
    <property type="entry name" value="Glyco_hydro_32_N"/>
</dbReference>
<keyword evidence="7" id="KW-1133">Transmembrane helix</keyword>
<dbReference type="InterPro" id="IPR013783">
    <property type="entry name" value="Ig-like_fold"/>
</dbReference>
<dbReference type="InterPro" id="IPR009459">
    <property type="entry name" value="MucBP_dom"/>
</dbReference>
<evidence type="ECO:0000256" key="7">
    <source>
        <dbReference type="SAM" id="Phobius"/>
    </source>
</evidence>
<dbReference type="RefSeq" id="WP_082610518.1">
    <property type="nucleotide sequence ID" value="NZ_AZFQ01000053.1"/>
</dbReference>
<comment type="caution">
    <text evidence="13">The sequence shown here is derived from an EMBL/GenBank/DDBJ whole genome shotgun (WGS) entry which is preliminary data.</text>
</comment>
<dbReference type="PATRIC" id="fig|1423801.4.peg.1723"/>
<proteinExistence type="inferred from homology"/>
<keyword evidence="3" id="KW-0677">Repeat</keyword>
<keyword evidence="5" id="KW-0326">Glycosidase</keyword>
<dbReference type="GO" id="GO:0005987">
    <property type="term" value="P:sucrose catabolic process"/>
    <property type="evidence" value="ECO:0007669"/>
    <property type="project" value="TreeGrafter"/>
</dbReference>
<feature type="compositionally biased region" description="Low complexity" evidence="6">
    <location>
        <begin position="97"/>
        <end position="109"/>
    </location>
</feature>
<feature type="compositionally biased region" description="Low complexity" evidence="6">
    <location>
        <begin position="144"/>
        <end position="164"/>
    </location>
</feature>
<keyword evidence="4 13" id="KW-0378">Hydrolase</keyword>
<evidence type="ECO:0000256" key="1">
    <source>
        <dbReference type="ARBA" id="ARBA00009902"/>
    </source>
</evidence>
<feature type="domain" description="Pesticidal crystal protein Cry22Aa Ig-like" evidence="12">
    <location>
        <begin position="960"/>
        <end position="1004"/>
    </location>
</feature>
<protein>
    <submittedName>
        <fullName evidence="13">Fructan hydrolase</fullName>
    </submittedName>
</protein>
<evidence type="ECO:0000256" key="3">
    <source>
        <dbReference type="ARBA" id="ARBA00022737"/>
    </source>
</evidence>
<dbReference type="PANTHER" id="PTHR42800">
    <property type="entry name" value="EXOINULINASE INUD (AFU_ORTHOLOGUE AFUA_5G00480)"/>
    <property type="match status" value="1"/>
</dbReference>
<dbReference type="Pfam" id="PF16403">
    <property type="entry name" value="Bact_surface_Ig-like"/>
    <property type="match status" value="1"/>
</dbReference>
<dbReference type="Gene3D" id="2.60.40.10">
    <property type="entry name" value="Immunoglobulins"/>
    <property type="match status" value="1"/>
</dbReference>
<dbReference type="InterPro" id="IPR022263">
    <property type="entry name" value="KxYKxGKxW"/>
</dbReference>
<dbReference type="Pfam" id="PF19258">
    <property type="entry name" value="KxYKxGKxW_sig"/>
    <property type="match status" value="1"/>
</dbReference>
<keyword evidence="7" id="KW-0812">Transmembrane</keyword>
<evidence type="ECO:0000256" key="2">
    <source>
        <dbReference type="ARBA" id="ARBA00022729"/>
    </source>
</evidence>
<dbReference type="NCBIfam" id="TIGR03715">
    <property type="entry name" value="KxYKxGKxW"/>
    <property type="match status" value="1"/>
</dbReference>
<organism evidence="13 14">
    <name type="scientific">Liquorilactobacillus satsumensis DSM 16230 = JCM 12392</name>
    <dbReference type="NCBI Taxonomy" id="1423801"/>
    <lineage>
        <taxon>Bacteria</taxon>
        <taxon>Bacillati</taxon>
        <taxon>Bacillota</taxon>
        <taxon>Bacilli</taxon>
        <taxon>Lactobacillales</taxon>
        <taxon>Lactobacillaceae</taxon>
        <taxon>Liquorilactobacillus</taxon>
    </lineage>
</organism>
<sequence length="1112" mass="120870">MSTKYSQKEHYKMYKKGKKWAFAIIFIGGGFLLTDSQENSVKAQETSTVVAVDSSSQANSTGQSTSATAVNAANTSSTGSSSSADSSTVSMTEQKSSAETTHTSSTATSVSQVDHTESQTSTAEQVSSTTSTSSSTPNAAFGESSADATSISRSSTTTSETSSTTDEKRTGATTTDVTENNESAILKKNTTSVATSNSNPVLNNSTKVEAPQYDEEYRNQFHYSPAKNWMNDPNGLFYDKETGLYNLYYQYNPEGNVWGNMSWGHAVSKDLINWTQEKVAISTLTNQSWEDFTYTNTTGNLAKDGEVRYVGVPTTNWGDANGKKDIFSGSIFVDTNNVSGLGKGAILAFYTADYQIATRINDGQDGGWGTWIGLSEIQEQHLAYSLDGGKTFVQYSADGNSANPQPLIPVTASRGGDSANFRDPNVVYDAQHKQFLMTVVSGQEALIYKSKNLLQWEYASSIQRQSNVGKGAWECPALIPMQVSGTNEIKWVFSVSVQQGAHATGSGMEYFVGSMDANGKWTPESSTTLSQPQTLDYGEDFYAGITFANLAAERTVMLGWESNWSYTTEAKTTPWYGNMTLPRELTLVKSSTAVDGYLLKNKVVSEIENNEKDNVISPTEMTTVVKNSEHKIAYTGETYKVAAKFSWDVKNPPKTVGFKVRMSADGQYYMTVGYDLKTKLFFVQRLKSGEPEMGSPRDQMNASVETNNGTITLTVYVDETSIEAFANDGEKSITQNFFMRPEYLGSQSTTGLVVFAQGGTANVTELAVNPIESIWNNRAKLTVNYLDTAGKPLAVAEQFSGKIGESYQAKAAQIAGYYLIGSETQNKNTSNLYTAKDQVINYLYQKVQTAITVKNTTLIAGPWTTWTAADNFIEATDIKGNAVPLSAVSVSGSVDPTKVGSYKVTYSYTDSQKKTVNQVAIVTVRPSLAAIDAQDGTLNAGSQTKWTPADNFNAASGSMGQKISLQAVTVSGNVDPTKPGKYKIKYSYTDAQGNVITKIVYVTVRAQAAVDYGKQSGTNSAQAAPKINGSTNWNPHSQSQRKTDKLAFKMFRSEQGKLAIQATRQNRQLLNKQKQLPQTSERQSKILILWGLCASILGSVGVFFGIRKRKSK</sequence>
<comment type="similarity">
    <text evidence="1">Belongs to the glycosyl hydrolase 32 family.</text>
</comment>
<feature type="compositionally biased region" description="Polar residues" evidence="6">
    <location>
        <begin position="171"/>
        <end position="207"/>
    </location>
</feature>
<feature type="domain" description="Ig-like" evidence="10">
    <location>
        <begin position="865"/>
        <end position="918"/>
    </location>
</feature>
<feature type="compositionally biased region" description="Low complexity" evidence="6">
    <location>
        <begin position="64"/>
        <end position="90"/>
    </location>
</feature>
<dbReference type="InterPro" id="IPR023296">
    <property type="entry name" value="Glyco_hydro_beta-prop_sf"/>
</dbReference>
<dbReference type="InterPro" id="IPR001362">
    <property type="entry name" value="Glyco_hydro_32"/>
</dbReference>
<evidence type="ECO:0000259" key="10">
    <source>
        <dbReference type="Pfam" id="PF07523"/>
    </source>
</evidence>
<evidence type="ECO:0000256" key="6">
    <source>
        <dbReference type="SAM" id="MobiDB-lite"/>
    </source>
</evidence>
<dbReference type="Pfam" id="PF07523">
    <property type="entry name" value="Big_3"/>
    <property type="match status" value="1"/>
</dbReference>
<dbReference type="SUPFAM" id="SSF49899">
    <property type="entry name" value="Concanavalin A-like lectins/glucanases"/>
    <property type="match status" value="1"/>
</dbReference>
<feature type="compositionally biased region" description="Low complexity" evidence="6">
    <location>
        <begin position="118"/>
        <end position="136"/>
    </location>
</feature>
<feature type="region of interest" description="Disordered" evidence="6">
    <location>
        <begin position="51"/>
        <end position="208"/>
    </location>
</feature>
<keyword evidence="14" id="KW-1185">Reference proteome</keyword>
<dbReference type="Gene3D" id="2.115.10.20">
    <property type="entry name" value="Glycosyl hydrolase domain, family 43"/>
    <property type="match status" value="1"/>
</dbReference>
<dbReference type="InterPro" id="IPR013189">
    <property type="entry name" value="Glyco_hydro_32_C"/>
</dbReference>
<feature type="compositionally biased region" description="Polar residues" evidence="6">
    <location>
        <begin position="51"/>
        <end position="63"/>
    </location>
</feature>
<dbReference type="Proteomes" id="UP000051166">
    <property type="component" value="Unassembled WGS sequence"/>
</dbReference>
<feature type="transmembrane region" description="Helical" evidence="7">
    <location>
        <begin position="1087"/>
        <end position="1106"/>
    </location>
</feature>
<dbReference type="InterPro" id="IPR022038">
    <property type="entry name" value="Ig-like_bact"/>
</dbReference>
<dbReference type="SMART" id="SM00640">
    <property type="entry name" value="Glyco_32"/>
    <property type="match status" value="1"/>
</dbReference>
<feature type="domain" description="MucBP" evidence="9">
    <location>
        <begin position="780"/>
        <end position="845"/>
    </location>
</feature>
<evidence type="ECO:0000259" key="11">
    <source>
        <dbReference type="Pfam" id="PF08244"/>
    </source>
</evidence>
<dbReference type="Gene3D" id="2.60.120.560">
    <property type="entry name" value="Exo-inulinase, domain 1"/>
    <property type="match status" value="1"/>
</dbReference>
<gene>
    <name evidence="13" type="ORF">FD50_GL001686</name>
</gene>
<dbReference type="Gene3D" id="3.10.20.320">
    <property type="entry name" value="Putative peptidoglycan bound protein (lpxtg motif)"/>
    <property type="match status" value="1"/>
</dbReference>
<dbReference type="GO" id="GO:0004575">
    <property type="term" value="F:sucrose alpha-glucosidase activity"/>
    <property type="evidence" value="ECO:0007669"/>
    <property type="project" value="TreeGrafter"/>
</dbReference>
<dbReference type="Pfam" id="PF06458">
    <property type="entry name" value="MucBP"/>
    <property type="match status" value="1"/>
</dbReference>
<dbReference type="CDD" id="cd18622">
    <property type="entry name" value="GH32_Inu-like"/>
    <property type="match status" value="1"/>
</dbReference>
<dbReference type="PROSITE" id="PS00609">
    <property type="entry name" value="GLYCOSYL_HYDROL_F32"/>
    <property type="match status" value="1"/>
</dbReference>
<dbReference type="STRING" id="1423801.FD50_GL001686"/>
<evidence type="ECO:0000256" key="4">
    <source>
        <dbReference type="ARBA" id="ARBA00022801"/>
    </source>
</evidence>
<evidence type="ECO:0000256" key="5">
    <source>
        <dbReference type="ARBA" id="ARBA00023295"/>
    </source>
</evidence>
<dbReference type="SUPFAM" id="SSF75005">
    <property type="entry name" value="Arabinanase/levansucrase/invertase"/>
    <property type="match status" value="1"/>
</dbReference>
<dbReference type="NCBIfam" id="TIGR01167">
    <property type="entry name" value="LPXTG_anchor"/>
    <property type="match status" value="1"/>
</dbReference>
<dbReference type="GO" id="GO:0005737">
    <property type="term" value="C:cytoplasm"/>
    <property type="evidence" value="ECO:0007669"/>
    <property type="project" value="TreeGrafter"/>
</dbReference>
<evidence type="ECO:0000259" key="12">
    <source>
        <dbReference type="Pfam" id="PF16403"/>
    </source>
</evidence>
<dbReference type="Pfam" id="PF00251">
    <property type="entry name" value="Glyco_hydro_32N"/>
    <property type="match status" value="1"/>
</dbReference>
<evidence type="ECO:0000313" key="14">
    <source>
        <dbReference type="Proteomes" id="UP000051166"/>
    </source>
</evidence>
<dbReference type="OrthoDB" id="9759709at2"/>
<name>A0A0R1UVU7_9LACO</name>
<evidence type="ECO:0000313" key="13">
    <source>
        <dbReference type="EMBL" id="KRL97134.1"/>
    </source>
</evidence>
<dbReference type="InterPro" id="IPR032179">
    <property type="entry name" value="Cry22Aa_Ig-like"/>
</dbReference>
<dbReference type="AlphaFoldDB" id="A0A0R1UVU7"/>
<feature type="region of interest" description="Disordered" evidence="6">
    <location>
        <begin position="1017"/>
        <end position="1040"/>
    </location>
</feature>
<feature type="domain" description="Glycosyl hydrolase family 32 N-terminal" evidence="8">
    <location>
        <begin position="222"/>
        <end position="589"/>
    </location>
</feature>
<feature type="domain" description="Glycosyl hydrolase family 32 C-terminal" evidence="11">
    <location>
        <begin position="625"/>
        <end position="768"/>
    </location>
</feature>
<dbReference type="Pfam" id="PF08244">
    <property type="entry name" value="Glyco_hydro_32C"/>
    <property type="match status" value="1"/>
</dbReference>
<dbReference type="GeneID" id="98308935"/>
<evidence type="ECO:0000259" key="9">
    <source>
        <dbReference type="Pfam" id="PF06458"/>
    </source>
</evidence>